<organism evidence="2">
    <name type="scientific">Uncultured Desulfatiglans sp</name>
    <dbReference type="NCBI Taxonomy" id="1748965"/>
    <lineage>
        <taxon>Bacteria</taxon>
        <taxon>Pseudomonadati</taxon>
        <taxon>Thermodesulfobacteriota</taxon>
        <taxon>Desulfobacteria</taxon>
        <taxon>Desulfatiglandales</taxon>
        <taxon>Desulfatiglandaceae</taxon>
        <taxon>Desulfatiglans</taxon>
        <taxon>environmental samples</taxon>
    </lineage>
</organism>
<evidence type="ECO:0000256" key="1">
    <source>
        <dbReference type="SAM" id="MobiDB-lite"/>
    </source>
</evidence>
<accession>A0A653A7D4</accession>
<sequence length="62" mass="6410">MEGGFGGAFSLLMSLPLSDVVVQRFAAGIDRRTMKGSGADPGPDGCAAISAGDHTARRNRFL</sequence>
<dbReference type="AlphaFoldDB" id="A0A653A7D4"/>
<name>A0A653A7D4_UNCDX</name>
<feature type="region of interest" description="Disordered" evidence="1">
    <location>
        <begin position="32"/>
        <end position="62"/>
    </location>
</feature>
<dbReference type="EMBL" id="UPXX01000027">
    <property type="protein sequence ID" value="VBB43986.1"/>
    <property type="molecule type" value="Genomic_DNA"/>
</dbReference>
<proteinExistence type="predicted"/>
<evidence type="ECO:0000313" key="2">
    <source>
        <dbReference type="EMBL" id="VBB43986.1"/>
    </source>
</evidence>
<reference evidence="2" key="1">
    <citation type="submission" date="2018-07" db="EMBL/GenBank/DDBJ databases">
        <authorList>
            <consortium name="Genoscope - CEA"/>
            <person name="William W."/>
        </authorList>
    </citation>
    <scope>NUCLEOTIDE SEQUENCE</scope>
    <source>
        <strain evidence="2">IK1</strain>
    </source>
</reference>
<protein>
    <submittedName>
        <fullName evidence="2">Uncharacterized protein</fullName>
    </submittedName>
</protein>
<gene>
    <name evidence="2" type="ORF">TRIP_B330168</name>
</gene>